<name>A0AAI9G769_9VIBR</name>
<evidence type="ECO:0000313" key="2">
    <source>
        <dbReference type="Proteomes" id="UP001253463"/>
    </source>
</evidence>
<dbReference type="EMBL" id="ABNSCA010000001">
    <property type="protein sequence ID" value="ELN6930681.1"/>
    <property type="molecule type" value="Genomic_DNA"/>
</dbReference>
<dbReference type="Proteomes" id="UP001253463">
    <property type="component" value="Unassembled WGS sequence"/>
</dbReference>
<organism evidence="1 2">
    <name type="scientific">Vibrio navarrensis</name>
    <dbReference type="NCBI Taxonomy" id="29495"/>
    <lineage>
        <taxon>Bacteria</taxon>
        <taxon>Pseudomonadati</taxon>
        <taxon>Pseudomonadota</taxon>
        <taxon>Gammaproteobacteria</taxon>
        <taxon>Vibrionales</taxon>
        <taxon>Vibrionaceae</taxon>
        <taxon>Vibrio</taxon>
    </lineage>
</organism>
<dbReference type="AlphaFoldDB" id="A0AAI9G769"/>
<protein>
    <recommendedName>
        <fullName evidence="3">Alpha-galactosidase</fullName>
    </recommendedName>
</protein>
<comment type="caution">
    <text evidence="1">The sequence shown here is derived from an EMBL/GenBank/DDBJ whole genome shotgun (WGS) entry which is preliminary data.</text>
</comment>
<evidence type="ECO:0008006" key="3">
    <source>
        <dbReference type="Google" id="ProtNLM"/>
    </source>
</evidence>
<reference evidence="1" key="1">
    <citation type="submission" date="2023-10" db="EMBL/GenBank/DDBJ databases">
        <authorList>
            <consortium name="PulseNet: The National Subtyping Network for Foodborne Disease Surveillance"/>
        </authorList>
    </citation>
    <scope>NUCLEOTIDE SEQUENCE</scope>
    <source>
        <strain evidence="1">PNUSAV004886</strain>
    </source>
</reference>
<gene>
    <name evidence="1" type="ORF">RZY48_000044</name>
</gene>
<proteinExistence type="predicted"/>
<evidence type="ECO:0000313" key="1">
    <source>
        <dbReference type="EMBL" id="ELN6930681.1"/>
    </source>
</evidence>
<accession>A0AAI9G769</accession>
<sequence>MVDKKVITLSGQQTQIVLELGEYAEILHWGKKIGGELAGQTLSQPFVHN</sequence>